<sequence>MKWELKAKEFPKENLNLTGFASQHNHPIGNKFNNHWGDAVTVSDTTSGTLFFINFHIRDVGHTMIIGPSGSGRLAMSIL</sequence>
<reference evidence="1 2" key="1">
    <citation type="submission" date="2015-12" db="EMBL/GenBank/DDBJ databases">
        <title>Draft genome of the nematode, Onchocerca flexuosa.</title>
        <authorList>
            <person name="Mitreva M."/>
        </authorList>
    </citation>
    <scope>NUCLEOTIDE SEQUENCE [LARGE SCALE GENOMIC DNA]</scope>
    <source>
        <strain evidence="1">Red Deer</strain>
    </source>
</reference>
<dbReference type="AlphaFoldDB" id="A0A238BIY2"/>
<organism evidence="1 2">
    <name type="scientific">Onchocerca flexuosa</name>
    <dbReference type="NCBI Taxonomy" id="387005"/>
    <lineage>
        <taxon>Eukaryota</taxon>
        <taxon>Metazoa</taxon>
        <taxon>Ecdysozoa</taxon>
        <taxon>Nematoda</taxon>
        <taxon>Chromadorea</taxon>
        <taxon>Rhabditida</taxon>
        <taxon>Spirurina</taxon>
        <taxon>Spiruromorpha</taxon>
        <taxon>Filarioidea</taxon>
        <taxon>Onchocercidae</taxon>
        <taxon>Onchocerca</taxon>
    </lineage>
</organism>
<proteinExistence type="predicted"/>
<keyword evidence="2" id="KW-1185">Reference proteome</keyword>
<protein>
    <submittedName>
        <fullName evidence="1">Uncharacterized protein</fullName>
    </submittedName>
</protein>
<name>A0A238BIY2_9BILA</name>
<dbReference type="OrthoDB" id="6424498at2759"/>
<evidence type="ECO:0000313" key="1">
    <source>
        <dbReference type="EMBL" id="OZC05419.1"/>
    </source>
</evidence>
<evidence type="ECO:0000313" key="2">
    <source>
        <dbReference type="Proteomes" id="UP000242913"/>
    </source>
</evidence>
<dbReference type="EMBL" id="KZ271205">
    <property type="protein sequence ID" value="OZC05419.1"/>
    <property type="molecule type" value="Genomic_DNA"/>
</dbReference>
<accession>A0A238BIY2</accession>
<dbReference type="Proteomes" id="UP000242913">
    <property type="component" value="Unassembled WGS sequence"/>
</dbReference>
<gene>
    <name evidence="1" type="ORF">X798_07608</name>
</gene>